<dbReference type="PANTHER" id="PTHR45790:SF4">
    <property type="entry name" value="COBALT-PRECORRIN-4 C(11)-METHYLTRANSFERASE"/>
    <property type="match status" value="1"/>
</dbReference>
<dbReference type="PANTHER" id="PTHR45790">
    <property type="entry name" value="SIROHEME SYNTHASE-RELATED"/>
    <property type="match status" value="1"/>
</dbReference>
<evidence type="ECO:0000256" key="6">
    <source>
        <dbReference type="ARBA" id="ARBA00022691"/>
    </source>
</evidence>
<dbReference type="EMBL" id="JARUHM010000010">
    <property type="protein sequence ID" value="MDT9411022.1"/>
    <property type="molecule type" value="Genomic_DNA"/>
</dbReference>
<evidence type="ECO:0000313" key="8">
    <source>
        <dbReference type="EMBL" id="MDT9411022.1"/>
    </source>
</evidence>
<dbReference type="GO" id="GO:0009236">
    <property type="term" value="P:cobalamin biosynthetic process"/>
    <property type="evidence" value="ECO:0007669"/>
    <property type="project" value="UniProtKB-UniPathway"/>
</dbReference>
<dbReference type="EC" id="2.1.1.133" evidence="9"/>
<dbReference type="AlphaFoldDB" id="A0A6I8MC14"/>
<dbReference type="GO" id="GO:0046026">
    <property type="term" value="F:precorrin-4 C11-methyltransferase activity"/>
    <property type="evidence" value="ECO:0007669"/>
    <property type="project" value="UniProtKB-EC"/>
</dbReference>
<dbReference type="Gene3D" id="3.40.1010.10">
    <property type="entry name" value="Cobalt-precorrin-4 Transmethylase, Domain 1"/>
    <property type="match status" value="1"/>
</dbReference>
<evidence type="ECO:0000313" key="11">
    <source>
        <dbReference type="Proteomes" id="UP001265983"/>
    </source>
</evidence>
<dbReference type="GO" id="GO:0032259">
    <property type="term" value="P:methylation"/>
    <property type="evidence" value="ECO:0007669"/>
    <property type="project" value="UniProtKB-KW"/>
</dbReference>
<sequence>MTVYFIGAGPGAADLLTLRAHNIIKSAQVCMYAGSIVPPEVLESVPQNAQVINTARMPLDQIMETIVAAHKNGHDIARLQSGDPSIYSAVAEQARRLTTLGIDYQIVPGVPAFAAVAAALGHELTVPTVGQTVILTRVSGRASAMPQGEDLSTLGKSGATLCIHLAVHDIDRVVSELLPHYGEHCPAAVVAYASRPEEAIVRGALADIAEKTRSAEITRTAIIVVGKVLGAEGFPDSFLYSDDRPRDEHGRTIPCAH</sequence>
<reference evidence="9 10" key="1">
    <citation type="submission" date="2019-11" db="EMBL/GenBank/DDBJ databases">
        <authorList>
            <person name="Brisse S."/>
        </authorList>
    </citation>
    <scope>NUCLEOTIDE SEQUENCE [LARGE SCALE GENOMIC DNA]</scope>
    <source>
        <strain evidence="9">FRC0190</strain>
    </source>
</reference>
<dbReference type="NCBIfam" id="TIGR01465">
    <property type="entry name" value="cobM_cbiF"/>
    <property type="match status" value="1"/>
</dbReference>
<reference evidence="8 11" key="2">
    <citation type="submission" date="2023-03" db="EMBL/GenBank/DDBJ databases">
        <title>Whole genome sequence of the first Corynebacterium rouxii strains isolated in Brazil: a recent member of Corynebacterium diphtheriae complex.</title>
        <authorList>
            <person name="Vieira V."/>
            <person name="Ramos J.N."/>
            <person name="Araujo M.R.B."/>
            <person name="Baio P.V."/>
            <person name="Sant'Anna L.O."/>
            <person name="Veras J.F.C."/>
            <person name="Vieira E.M.D."/>
            <person name="Sousa M.A.B."/>
            <person name="Camargo C.H."/>
            <person name="Sacchi C.T."/>
            <person name="Campos K.R."/>
            <person name="Santos M.B.N."/>
            <person name="Bokermann S."/>
            <person name="Alvim L.B."/>
            <person name="Santos L.S."/>
            <person name="Mattos-Guaraldi A.L."/>
        </authorList>
    </citation>
    <scope>NUCLEOTIDE SEQUENCE [LARGE SCALE GENOMIC DNA]</scope>
    <source>
        <strain evidence="8 11">70862</strain>
    </source>
</reference>
<name>A0A6I8MC14_9CORY</name>
<dbReference type="InterPro" id="IPR014777">
    <property type="entry name" value="4pyrrole_Mease_sub1"/>
</dbReference>
<keyword evidence="6" id="KW-0949">S-adenosyl-L-methionine</keyword>
<organism evidence="9 10">
    <name type="scientific">Corynebacterium rouxii</name>
    <dbReference type="NCBI Taxonomy" id="2719119"/>
    <lineage>
        <taxon>Bacteria</taxon>
        <taxon>Bacillati</taxon>
        <taxon>Actinomycetota</taxon>
        <taxon>Actinomycetes</taxon>
        <taxon>Mycobacteriales</taxon>
        <taxon>Corynebacteriaceae</taxon>
        <taxon>Corynebacterium</taxon>
    </lineage>
</organism>
<protein>
    <submittedName>
        <fullName evidence="9">Precorrin-4 C(11)-methyltransferase</fullName>
        <ecNumber evidence="9">2.1.1.133</ecNumber>
    </submittedName>
</protein>
<evidence type="ECO:0000256" key="3">
    <source>
        <dbReference type="ARBA" id="ARBA00022573"/>
    </source>
</evidence>
<dbReference type="UniPathway" id="UPA00148"/>
<dbReference type="InterPro" id="IPR035996">
    <property type="entry name" value="4pyrrol_Methylase_sf"/>
</dbReference>
<dbReference type="PROSITE" id="PS00839">
    <property type="entry name" value="SUMT_1"/>
    <property type="match status" value="1"/>
</dbReference>
<evidence type="ECO:0000313" key="10">
    <source>
        <dbReference type="Proteomes" id="UP000423525"/>
    </source>
</evidence>
<gene>
    <name evidence="8" type="primary">cobM</name>
    <name evidence="9" type="ORF">FRC0190_01210</name>
    <name evidence="8" type="ORF">P8T80_06460</name>
</gene>
<evidence type="ECO:0000259" key="7">
    <source>
        <dbReference type="Pfam" id="PF00590"/>
    </source>
</evidence>
<dbReference type="Pfam" id="PF00590">
    <property type="entry name" value="TP_methylase"/>
    <property type="match status" value="1"/>
</dbReference>
<evidence type="ECO:0000256" key="2">
    <source>
        <dbReference type="ARBA" id="ARBA00005879"/>
    </source>
</evidence>
<evidence type="ECO:0000256" key="4">
    <source>
        <dbReference type="ARBA" id="ARBA00022603"/>
    </source>
</evidence>
<evidence type="ECO:0000313" key="9">
    <source>
        <dbReference type="EMBL" id="VZH85233.1"/>
    </source>
</evidence>
<keyword evidence="5 9" id="KW-0808">Transferase</keyword>
<dbReference type="Proteomes" id="UP001265983">
    <property type="component" value="Unassembled WGS sequence"/>
</dbReference>
<dbReference type="KEGG" id="crf:FRC0190_01210"/>
<keyword evidence="11" id="KW-1185">Reference proteome</keyword>
<keyword evidence="4 9" id="KW-0489">Methyltransferase</keyword>
<dbReference type="InterPro" id="IPR014776">
    <property type="entry name" value="4pyrrole_Mease_sub2"/>
</dbReference>
<dbReference type="Gene3D" id="3.30.950.10">
    <property type="entry name" value="Methyltransferase, Cobalt-precorrin-4 Transmethylase, Domain 2"/>
    <property type="match status" value="1"/>
</dbReference>
<evidence type="ECO:0000256" key="1">
    <source>
        <dbReference type="ARBA" id="ARBA00004953"/>
    </source>
</evidence>
<keyword evidence="3" id="KW-0169">Cobalamin biosynthesis</keyword>
<comment type="pathway">
    <text evidence="1">Cofactor biosynthesis; adenosylcobalamin biosynthesis.</text>
</comment>
<dbReference type="Proteomes" id="UP000423525">
    <property type="component" value="Chromosome"/>
</dbReference>
<accession>A0A6I8MC14</accession>
<dbReference type="InterPro" id="IPR006362">
    <property type="entry name" value="Cbl_synth_CobM/CibF"/>
</dbReference>
<dbReference type="EMBL" id="LR738855">
    <property type="protein sequence ID" value="VZH85233.1"/>
    <property type="molecule type" value="Genomic_DNA"/>
</dbReference>
<comment type="similarity">
    <text evidence="2">Belongs to the precorrin methyltransferase family.</text>
</comment>
<evidence type="ECO:0000256" key="5">
    <source>
        <dbReference type="ARBA" id="ARBA00022679"/>
    </source>
</evidence>
<dbReference type="SUPFAM" id="SSF53790">
    <property type="entry name" value="Tetrapyrrole methylase"/>
    <property type="match status" value="1"/>
</dbReference>
<dbReference type="InterPro" id="IPR003043">
    <property type="entry name" value="Uropor_MeTrfase_CS"/>
</dbReference>
<feature type="domain" description="Tetrapyrrole methylase" evidence="7">
    <location>
        <begin position="2"/>
        <end position="208"/>
    </location>
</feature>
<dbReference type="InterPro" id="IPR000878">
    <property type="entry name" value="4pyrrol_Mease"/>
</dbReference>
<dbReference type="CDD" id="cd11641">
    <property type="entry name" value="Precorrin-4_C11-MT"/>
    <property type="match status" value="1"/>
</dbReference>
<dbReference type="InterPro" id="IPR050161">
    <property type="entry name" value="Siro_Cobalamin_biosynth"/>
</dbReference>
<proteinExistence type="inferred from homology"/>
<dbReference type="RefSeq" id="WP_155872769.1">
    <property type="nucleotide sequence ID" value="NZ_CP168248.1"/>
</dbReference>